<keyword evidence="4" id="KW-0574">Periplasm</keyword>
<proteinExistence type="inferred from homology"/>
<dbReference type="GO" id="GO:0042597">
    <property type="term" value="C:periplasmic space"/>
    <property type="evidence" value="ECO:0007669"/>
    <property type="project" value="UniProtKB-SubCell"/>
</dbReference>
<keyword evidence="3" id="KW-0732">Signal</keyword>
<name>A0A011TDU0_9HYPH</name>
<sequence length="177" mass="18973">MTISWRRVIIVASIVALPTVMLAASYGAGIRLNLTPSYPLGLWRIEALVRPVVVGDLVFVCPPETAAFALGLERGYVRRGLCPDWLSPLIKTVVALPGQHIEIDDVVMIDGRELPQSVVRTVDADGRALPSHPGGSVPTDHLFLHSSFAGSYDSRYFGPIPASGVLGLARPILTVVP</sequence>
<dbReference type="NCBIfam" id="NF010412">
    <property type="entry name" value="PRK13838.1"/>
    <property type="match status" value="1"/>
</dbReference>
<dbReference type="InterPro" id="IPR014139">
    <property type="entry name" value="Peptidase_S26C_TraF"/>
</dbReference>
<dbReference type="EMBL" id="JENY01000034">
    <property type="protein sequence ID" value="EXL02077.1"/>
    <property type="molecule type" value="Genomic_DNA"/>
</dbReference>
<dbReference type="RefSeq" id="WP_035031807.1">
    <property type="nucleotide sequence ID" value="NZ_KK073906.1"/>
</dbReference>
<dbReference type="GO" id="GO:0006465">
    <property type="term" value="P:signal peptide processing"/>
    <property type="evidence" value="ECO:0007669"/>
    <property type="project" value="InterPro"/>
</dbReference>
<accession>A0A011TDU0</accession>
<dbReference type="eggNOG" id="COG4959">
    <property type="taxonomic scope" value="Bacteria"/>
</dbReference>
<evidence type="ECO:0000256" key="5">
    <source>
        <dbReference type="ARBA" id="ARBA00022971"/>
    </source>
</evidence>
<protein>
    <submittedName>
        <fullName evidence="7">Conjugal transfer protein TraF</fullName>
    </submittedName>
</protein>
<evidence type="ECO:0000313" key="8">
    <source>
        <dbReference type="Proteomes" id="UP000019849"/>
    </source>
</evidence>
<dbReference type="Gene3D" id="2.10.109.10">
    <property type="entry name" value="Umud Fragment, subunit A"/>
    <property type="match status" value="1"/>
</dbReference>
<dbReference type="STRING" id="69279.BG36_15915"/>
<evidence type="ECO:0000256" key="1">
    <source>
        <dbReference type="ARBA" id="ARBA00004418"/>
    </source>
</evidence>
<evidence type="ECO:0000256" key="2">
    <source>
        <dbReference type="ARBA" id="ARBA00005849"/>
    </source>
</evidence>
<gene>
    <name evidence="7" type="ORF">BG36_15915</name>
</gene>
<keyword evidence="5" id="KW-0184">Conjugation</keyword>
<comment type="subcellular location">
    <subcellularLocation>
        <location evidence="1">Periplasm</location>
    </subcellularLocation>
</comment>
<evidence type="ECO:0000256" key="3">
    <source>
        <dbReference type="ARBA" id="ARBA00022729"/>
    </source>
</evidence>
<dbReference type="Pfam" id="PF10502">
    <property type="entry name" value="Peptidase_S26"/>
    <property type="match status" value="1"/>
</dbReference>
<evidence type="ECO:0000259" key="6">
    <source>
        <dbReference type="Pfam" id="PF10502"/>
    </source>
</evidence>
<dbReference type="MEROPS" id="S26.014"/>
<reference evidence="7 8" key="1">
    <citation type="submission" date="2014-02" db="EMBL/GenBank/DDBJ databases">
        <title>Aquamicrobium defluvii Genome sequencing.</title>
        <authorList>
            <person name="Wang X."/>
        </authorList>
    </citation>
    <scope>NUCLEOTIDE SEQUENCE [LARGE SCALE GENOMIC DNA]</scope>
    <source>
        <strain evidence="7 8">W13Z1</strain>
    </source>
</reference>
<dbReference type="Proteomes" id="UP000019849">
    <property type="component" value="Unassembled WGS sequence"/>
</dbReference>
<feature type="domain" description="Peptidase S26" evidence="6">
    <location>
        <begin position="5"/>
        <end position="170"/>
    </location>
</feature>
<dbReference type="AlphaFoldDB" id="A0A011TDU0"/>
<comment type="similarity">
    <text evidence="2">Belongs to the peptidase S26C family.</text>
</comment>
<evidence type="ECO:0000256" key="4">
    <source>
        <dbReference type="ARBA" id="ARBA00022764"/>
    </source>
</evidence>
<organism evidence="7 8">
    <name type="scientific">Aquamicrobium defluvii</name>
    <dbReference type="NCBI Taxonomy" id="69279"/>
    <lineage>
        <taxon>Bacteria</taxon>
        <taxon>Pseudomonadati</taxon>
        <taxon>Pseudomonadota</taxon>
        <taxon>Alphaproteobacteria</taxon>
        <taxon>Hyphomicrobiales</taxon>
        <taxon>Phyllobacteriaceae</taxon>
        <taxon>Aquamicrobium</taxon>
    </lineage>
</organism>
<dbReference type="PATRIC" id="fig|69279.3.peg.4244"/>
<dbReference type="InterPro" id="IPR019533">
    <property type="entry name" value="Peptidase_S26"/>
</dbReference>
<dbReference type="GO" id="GO:0004252">
    <property type="term" value="F:serine-type endopeptidase activity"/>
    <property type="evidence" value="ECO:0007669"/>
    <property type="project" value="InterPro"/>
</dbReference>
<comment type="caution">
    <text evidence="7">The sequence shown here is derived from an EMBL/GenBank/DDBJ whole genome shotgun (WGS) entry which is preliminary data.</text>
</comment>
<evidence type="ECO:0000313" key="7">
    <source>
        <dbReference type="EMBL" id="EXL02077.1"/>
    </source>
</evidence>
<dbReference type="SUPFAM" id="SSF51306">
    <property type="entry name" value="LexA/Signal peptidase"/>
    <property type="match status" value="1"/>
</dbReference>
<dbReference type="NCBIfam" id="TIGR02771">
    <property type="entry name" value="TraF_Ti"/>
    <property type="match status" value="1"/>
</dbReference>
<dbReference type="HOGENOM" id="CLU_104604_3_0_5"/>
<dbReference type="InterPro" id="IPR036286">
    <property type="entry name" value="LexA/Signal_pep-like_sf"/>
</dbReference>